<dbReference type="EMBL" id="JANIGO010000001">
    <property type="protein sequence ID" value="MCQ8895045.1"/>
    <property type="molecule type" value="Genomic_DNA"/>
</dbReference>
<dbReference type="EC" id="2.7.13.3" evidence="3"/>
<evidence type="ECO:0000256" key="1">
    <source>
        <dbReference type="ARBA" id="ARBA00000085"/>
    </source>
</evidence>
<dbReference type="PANTHER" id="PTHR45569:SF1">
    <property type="entry name" value="SENSOR PROTEIN KDPD"/>
    <property type="match status" value="1"/>
</dbReference>
<evidence type="ECO:0000256" key="6">
    <source>
        <dbReference type="ARBA" id="ARBA00022692"/>
    </source>
</evidence>
<keyword evidence="5" id="KW-0808">Transferase</keyword>
<keyword evidence="11" id="KW-0902">Two-component regulatory system</keyword>
<evidence type="ECO:0000259" key="14">
    <source>
        <dbReference type="PROSITE" id="PS50109"/>
    </source>
</evidence>
<keyword evidence="16" id="KW-1185">Reference proteome</keyword>
<sequence>MSRTRTPRRLGRDGFFQAPESIRWGLGVWGLGFAIMIAADGHLGFRDFTGILVAASCLASLRLTTPQTLVFNIVGLLAFNWLFVPPRYDLDIHHKQDVALLLMVFASGALISLLTSRLRELLQAERHVADETEDQLRLSEQLLEQHSPENKFKVLQHWVSELGISPLHGLISPHWPYRPALHAHTAVVLNKPHKTVIRGLIASCNEISEQGPLTGRHESSSLLYLPLKSGGRAWGSVAYAAPVGLTLRQQLQQMGQVKRWCAVLANDLERWYTQSTLDRVQQEHRSQQLRSTLLAAIAHDFRTPLATMLTAVDHLRHRQQPLPVADAQTLAITLSDEIHHLQKMSENTLQLARLEASSPPVPMQWESLQEICGTVARQFRKAYPTRTLTVTLPAEPLLMECNAVLMAQALDNLLDNAANYSAADQAVELQLAEEGDQRVLRVLDRGPGIPDAIKPRVFELFARGADLGLPEDVSRHRTGFGLGLALCKAVADAHHSTLRISNRDGGGSIFVWRLPSPSNAPEGLPE</sequence>
<dbReference type="SUPFAM" id="SSF47384">
    <property type="entry name" value="Homodimeric domain of signal transducing histidine kinase"/>
    <property type="match status" value="1"/>
</dbReference>
<dbReference type="PRINTS" id="PR00344">
    <property type="entry name" value="BCTRLSENSOR"/>
</dbReference>
<dbReference type="InterPro" id="IPR003661">
    <property type="entry name" value="HisK_dim/P_dom"/>
</dbReference>
<gene>
    <name evidence="15" type="ORF">NQT62_01170</name>
</gene>
<feature type="transmembrane region" description="Helical" evidence="13">
    <location>
        <begin position="21"/>
        <end position="39"/>
    </location>
</feature>
<evidence type="ECO:0000256" key="13">
    <source>
        <dbReference type="SAM" id="Phobius"/>
    </source>
</evidence>
<dbReference type="InterPro" id="IPR038318">
    <property type="entry name" value="KdpD_sf"/>
</dbReference>
<accession>A0ABT1WC11</accession>
<dbReference type="Pfam" id="PF13493">
    <property type="entry name" value="DUF4118"/>
    <property type="match status" value="1"/>
</dbReference>
<evidence type="ECO:0000256" key="5">
    <source>
        <dbReference type="ARBA" id="ARBA00022679"/>
    </source>
</evidence>
<comment type="subcellular location">
    <subcellularLocation>
        <location evidence="2">Membrane</location>
        <topology evidence="2">Multi-pass membrane protein</topology>
    </subcellularLocation>
</comment>
<organism evidence="15 16">
    <name type="scientific">Limnobacter humi</name>
    <dbReference type="NCBI Taxonomy" id="1778671"/>
    <lineage>
        <taxon>Bacteria</taxon>
        <taxon>Pseudomonadati</taxon>
        <taxon>Pseudomonadota</taxon>
        <taxon>Betaproteobacteria</taxon>
        <taxon>Burkholderiales</taxon>
        <taxon>Burkholderiaceae</taxon>
        <taxon>Limnobacter</taxon>
    </lineage>
</organism>
<dbReference type="Gene3D" id="3.30.565.10">
    <property type="entry name" value="Histidine kinase-like ATPase, C-terminal domain"/>
    <property type="match status" value="1"/>
</dbReference>
<keyword evidence="12 13" id="KW-0472">Membrane</keyword>
<evidence type="ECO:0000256" key="10">
    <source>
        <dbReference type="ARBA" id="ARBA00022989"/>
    </source>
</evidence>
<dbReference type="InterPro" id="IPR004358">
    <property type="entry name" value="Sig_transdc_His_kin-like_C"/>
</dbReference>
<evidence type="ECO:0000256" key="7">
    <source>
        <dbReference type="ARBA" id="ARBA00022741"/>
    </source>
</evidence>
<keyword evidence="6 13" id="KW-0812">Transmembrane</keyword>
<comment type="catalytic activity">
    <reaction evidence="1">
        <text>ATP + protein L-histidine = ADP + protein N-phospho-L-histidine.</text>
        <dbReference type="EC" id="2.7.13.3"/>
    </reaction>
</comment>
<dbReference type="Gene3D" id="1.20.120.620">
    <property type="entry name" value="Backbone structure of the membrane domain of e. Coli histidine kinase receptor kdpd"/>
    <property type="match status" value="1"/>
</dbReference>
<reference evidence="15 16" key="1">
    <citation type="submission" date="2022-07" db="EMBL/GenBank/DDBJ databases">
        <authorList>
            <person name="Xamxidin M."/>
            <person name="Wu M."/>
        </authorList>
    </citation>
    <scope>NUCLEOTIDE SEQUENCE [LARGE SCALE GENOMIC DNA]</scope>
    <source>
        <strain evidence="15 16">NBRC 111650</strain>
    </source>
</reference>
<dbReference type="InterPro" id="IPR003594">
    <property type="entry name" value="HATPase_dom"/>
</dbReference>
<keyword evidence="7" id="KW-0547">Nucleotide-binding</keyword>
<evidence type="ECO:0000256" key="4">
    <source>
        <dbReference type="ARBA" id="ARBA00022553"/>
    </source>
</evidence>
<dbReference type="Pfam" id="PF02518">
    <property type="entry name" value="HATPase_c"/>
    <property type="match status" value="1"/>
</dbReference>
<proteinExistence type="predicted"/>
<evidence type="ECO:0000256" key="12">
    <source>
        <dbReference type="ARBA" id="ARBA00023136"/>
    </source>
</evidence>
<evidence type="ECO:0000313" key="16">
    <source>
        <dbReference type="Proteomes" id="UP001204142"/>
    </source>
</evidence>
<keyword evidence="10 13" id="KW-1133">Transmembrane helix</keyword>
<evidence type="ECO:0000256" key="8">
    <source>
        <dbReference type="ARBA" id="ARBA00022777"/>
    </source>
</evidence>
<dbReference type="PANTHER" id="PTHR45569">
    <property type="entry name" value="SENSOR PROTEIN KDPD"/>
    <property type="match status" value="1"/>
</dbReference>
<name>A0ABT1WC11_9BURK</name>
<dbReference type="SMART" id="SM00388">
    <property type="entry name" value="HisKA"/>
    <property type="match status" value="1"/>
</dbReference>
<dbReference type="InterPro" id="IPR025201">
    <property type="entry name" value="KdpD_TM"/>
</dbReference>
<evidence type="ECO:0000256" key="11">
    <source>
        <dbReference type="ARBA" id="ARBA00023012"/>
    </source>
</evidence>
<dbReference type="RefSeq" id="WP_256762706.1">
    <property type="nucleotide sequence ID" value="NZ_JANIGO010000001.1"/>
</dbReference>
<dbReference type="SUPFAM" id="SSF55874">
    <property type="entry name" value="ATPase domain of HSP90 chaperone/DNA topoisomerase II/histidine kinase"/>
    <property type="match status" value="1"/>
</dbReference>
<dbReference type="GO" id="GO:0005524">
    <property type="term" value="F:ATP binding"/>
    <property type="evidence" value="ECO:0007669"/>
    <property type="project" value="UniProtKB-KW"/>
</dbReference>
<dbReference type="CDD" id="cd00075">
    <property type="entry name" value="HATPase"/>
    <property type="match status" value="1"/>
</dbReference>
<dbReference type="Pfam" id="PF00512">
    <property type="entry name" value="HisKA"/>
    <property type="match status" value="1"/>
</dbReference>
<feature type="transmembrane region" description="Helical" evidence="13">
    <location>
        <begin position="98"/>
        <end position="116"/>
    </location>
</feature>
<evidence type="ECO:0000256" key="2">
    <source>
        <dbReference type="ARBA" id="ARBA00004141"/>
    </source>
</evidence>
<dbReference type="Proteomes" id="UP001204142">
    <property type="component" value="Unassembled WGS sequence"/>
</dbReference>
<keyword evidence="8" id="KW-0418">Kinase</keyword>
<dbReference type="PROSITE" id="PS50109">
    <property type="entry name" value="HIS_KIN"/>
    <property type="match status" value="1"/>
</dbReference>
<dbReference type="InterPro" id="IPR052023">
    <property type="entry name" value="Histidine_kinase_KdpD"/>
</dbReference>
<keyword evidence="4" id="KW-0597">Phosphoprotein</keyword>
<dbReference type="InterPro" id="IPR036890">
    <property type="entry name" value="HATPase_C_sf"/>
</dbReference>
<comment type="caution">
    <text evidence="15">The sequence shown here is derived from an EMBL/GenBank/DDBJ whole genome shotgun (WGS) entry which is preliminary data.</text>
</comment>
<dbReference type="Gene3D" id="1.10.287.130">
    <property type="match status" value="1"/>
</dbReference>
<protein>
    <recommendedName>
        <fullName evidence="3">histidine kinase</fullName>
        <ecNumber evidence="3">2.7.13.3</ecNumber>
    </recommendedName>
</protein>
<feature type="domain" description="Histidine kinase" evidence="14">
    <location>
        <begin position="296"/>
        <end position="518"/>
    </location>
</feature>
<dbReference type="InterPro" id="IPR005467">
    <property type="entry name" value="His_kinase_dom"/>
</dbReference>
<dbReference type="InterPro" id="IPR036097">
    <property type="entry name" value="HisK_dim/P_sf"/>
</dbReference>
<dbReference type="SMART" id="SM00387">
    <property type="entry name" value="HATPase_c"/>
    <property type="match status" value="1"/>
</dbReference>
<evidence type="ECO:0000256" key="9">
    <source>
        <dbReference type="ARBA" id="ARBA00022840"/>
    </source>
</evidence>
<keyword evidence="9 15" id="KW-0067">ATP-binding</keyword>
<evidence type="ECO:0000313" key="15">
    <source>
        <dbReference type="EMBL" id="MCQ8895045.1"/>
    </source>
</evidence>
<evidence type="ECO:0000256" key="3">
    <source>
        <dbReference type="ARBA" id="ARBA00012438"/>
    </source>
</evidence>
<feature type="transmembrane region" description="Helical" evidence="13">
    <location>
        <begin position="68"/>
        <end position="86"/>
    </location>
</feature>
<dbReference type="CDD" id="cd00082">
    <property type="entry name" value="HisKA"/>
    <property type="match status" value="1"/>
</dbReference>